<gene>
    <name evidence="2" type="ORF">SV7mr_32290</name>
</gene>
<dbReference type="InterPro" id="IPR029052">
    <property type="entry name" value="Metallo-depent_PP-like"/>
</dbReference>
<dbReference type="PROSITE" id="PS51318">
    <property type="entry name" value="TAT"/>
    <property type="match status" value="1"/>
</dbReference>
<dbReference type="Pfam" id="PF09423">
    <property type="entry name" value="PhoD"/>
    <property type="match status" value="1"/>
</dbReference>
<reference evidence="2 3" key="1">
    <citation type="submission" date="2019-02" db="EMBL/GenBank/DDBJ databases">
        <title>Deep-cultivation of Planctomycetes and their phenomic and genomic characterization uncovers novel biology.</title>
        <authorList>
            <person name="Wiegand S."/>
            <person name="Jogler M."/>
            <person name="Boedeker C."/>
            <person name="Pinto D."/>
            <person name="Vollmers J."/>
            <person name="Rivas-Marin E."/>
            <person name="Kohn T."/>
            <person name="Peeters S.H."/>
            <person name="Heuer A."/>
            <person name="Rast P."/>
            <person name="Oberbeckmann S."/>
            <person name="Bunk B."/>
            <person name="Jeske O."/>
            <person name="Meyerdierks A."/>
            <person name="Storesund J.E."/>
            <person name="Kallscheuer N."/>
            <person name="Luecker S."/>
            <person name="Lage O.M."/>
            <person name="Pohl T."/>
            <person name="Merkel B.J."/>
            <person name="Hornburger P."/>
            <person name="Mueller R.-W."/>
            <person name="Bruemmer F."/>
            <person name="Labrenz M."/>
            <person name="Spormann A.M."/>
            <person name="Op den Camp H."/>
            <person name="Overmann J."/>
            <person name="Amann R."/>
            <person name="Jetten M.S.M."/>
            <person name="Mascher T."/>
            <person name="Medema M.H."/>
            <person name="Devos D.P."/>
            <person name="Kaster A.-K."/>
            <person name="Ovreas L."/>
            <person name="Rohde M."/>
            <person name="Galperin M.Y."/>
            <person name="Jogler C."/>
        </authorList>
    </citation>
    <scope>NUCLEOTIDE SEQUENCE [LARGE SCALE GENOMIC DNA]</scope>
    <source>
        <strain evidence="2 3">SV_7m_r</strain>
    </source>
</reference>
<dbReference type="Proteomes" id="UP000315003">
    <property type="component" value="Chromosome"/>
</dbReference>
<dbReference type="SUPFAM" id="SSF56300">
    <property type="entry name" value="Metallo-dependent phosphatases"/>
    <property type="match status" value="1"/>
</dbReference>
<dbReference type="PANTHER" id="PTHR43606:SF2">
    <property type="entry name" value="ALKALINE PHOSPHATASE FAMILY PROTEIN (AFU_ORTHOLOGUE AFUA_5G03860)"/>
    <property type="match status" value="1"/>
</dbReference>
<dbReference type="RefSeq" id="WP_145273791.1">
    <property type="nucleotide sequence ID" value="NZ_CP036272.1"/>
</dbReference>
<accession>A0A517SXE4</accession>
<keyword evidence="3" id="KW-1185">Reference proteome</keyword>
<evidence type="ECO:0000313" key="2">
    <source>
        <dbReference type="EMBL" id="QDT60703.1"/>
    </source>
</evidence>
<dbReference type="InterPro" id="IPR038607">
    <property type="entry name" value="PhoD-like_sf"/>
</dbReference>
<dbReference type="OrthoDB" id="9761852at2"/>
<name>A0A517SXE4_9BACT</name>
<dbReference type="AlphaFoldDB" id="A0A517SXE4"/>
<evidence type="ECO:0000259" key="1">
    <source>
        <dbReference type="Pfam" id="PF09423"/>
    </source>
</evidence>
<dbReference type="Gene3D" id="3.60.21.70">
    <property type="entry name" value="PhoD-like phosphatase"/>
    <property type="match status" value="1"/>
</dbReference>
<dbReference type="InterPro" id="IPR018946">
    <property type="entry name" value="PhoD-like_MPP"/>
</dbReference>
<evidence type="ECO:0000313" key="3">
    <source>
        <dbReference type="Proteomes" id="UP000315003"/>
    </source>
</evidence>
<dbReference type="InterPro" id="IPR006311">
    <property type="entry name" value="TAT_signal"/>
</dbReference>
<sequence>MSNSVPRRSALKALGASGALMGLSENAAANQADTSVRDSLEPVVHWSDTHDRIWLAGNCWANPMEDWMIRDGAAECLTTGGDRNIHLITHQLTDPGKSFETSVVVSRVAVAGKDDGVGFKVGVKSDINDHRANVFAKSGVKAGLINGKLTINRKSKAIEGAADPQSVRLKLSGRPSGDSVELTLTATSSEGQALGSLTTTVTPEAVTGNIAVVNNFDPQLKKGKGARYRFSDWAVAGDAFTVDQERAFGPILWTMYSLSDSRGDDGFVMKLSALTGPLGEQDSDQVELQVQRGGQWQSLGNATLDRDAWTCTFRIPNWDASADVPYRVLYKETHPSGKETESQWSGTVKANPTGRPLRFGALTCQNDYAFPYQPVADNVIKLDPDILYFSGDQLYEGHGGYGLIRRPADLAILNYLRKYYQFGWSFRHAMKDRPTICLPDDHDVFQGNIWGEGGAPMDVLNGGASSNGGYIEPAKMVNVVHLTNCAHHPDFYDPTPCKQDISVYYGDMVYGGVSFAIIADRQWKSGPQRVDTGSGRADHLKDPDIDPLRLDKPGLVLLGERQKEFLEKWADDWRGASMKVLLSQTVFAGVATHHGSYNNYLVADLDCGGWPQTERNAAIELAGKAMPLHINGDQHLTSLAQYGVDEQRDGFWSFCTPAIAAGYPRWWRADEVGMEHTNRPKHGMPHTGEYEDGLGNKVYVYAVGNPEVASKKNRYERAHQKASGFGLVEIDPKAKTYNIHSFRFLIDATDGNPENEFPGWPVLLHQRENGGDNVIG</sequence>
<dbReference type="InterPro" id="IPR052900">
    <property type="entry name" value="Phospholipid_Metab_Enz"/>
</dbReference>
<dbReference type="PANTHER" id="PTHR43606">
    <property type="entry name" value="PHOSPHATASE, PUTATIVE (AFU_ORTHOLOGUE AFUA_6G08710)-RELATED"/>
    <property type="match status" value="1"/>
</dbReference>
<feature type="domain" description="PhoD-like phosphatase metallophosphatase" evidence="1">
    <location>
        <begin position="360"/>
        <end position="664"/>
    </location>
</feature>
<proteinExistence type="predicted"/>
<dbReference type="EMBL" id="CP036272">
    <property type="protein sequence ID" value="QDT60703.1"/>
    <property type="molecule type" value="Genomic_DNA"/>
</dbReference>
<protein>
    <submittedName>
        <fullName evidence="2">PhoD-like phosphatase</fullName>
    </submittedName>
</protein>
<organism evidence="2 3">
    <name type="scientific">Stieleria bergensis</name>
    <dbReference type="NCBI Taxonomy" id="2528025"/>
    <lineage>
        <taxon>Bacteria</taxon>
        <taxon>Pseudomonadati</taxon>
        <taxon>Planctomycetota</taxon>
        <taxon>Planctomycetia</taxon>
        <taxon>Pirellulales</taxon>
        <taxon>Pirellulaceae</taxon>
        <taxon>Stieleria</taxon>
    </lineage>
</organism>